<feature type="compositionally biased region" description="Basic and acidic residues" evidence="1">
    <location>
        <begin position="1"/>
        <end position="10"/>
    </location>
</feature>
<dbReference type="EMBL" id="AGNL01044854">
    <property type="protein sequence ID" value="EJK49384.1"/>
    <property type="molecule type" value="Genomic_DNA"/>
</dbReference>
<dbReference type="OMA" id="PWVFVDA"/>
<feature type="region of interest" description="Disordered" evidence="1">
    <location>
        <begin position="1"/>
        <end position="36"/>
    </location>
</feature>
<evidence type="ECO:0000256" key="1">
    <source>
        <dbReference type="SAM" id="MobiDB-lite"/>
    </source>
</evidence>
<dbReference type="eggNOG" id="ENOG502TCWD">
    <property type="taxonomic scope" value="Eukaryota"/>
</dbReference>
<dbReference type="AlphaFoldDB" id="K0RAN5"/>
<keyword evidence="3" id="KW-1185">Reference proteome</keyword>
<proteinExistence type="predicted"/>
<feature type="compositionally biased region" description="Polar residues" evidence="1">
    <location>
        <begin position="11"/>
        <end position="24"/>
    </location>
</feature>
<gene>
    <name evidence="2" type="ORF">THAOC_31746</name>
</gene>
<dbReference type="Proteomes" id="UP000266841">
    <property type="component" value="Unassembled WGS sequence"/>
</dbReference>
<protein>
    <submittedName>
        <fullName evidence="2">Uncharacterized protein</fullName>
    </submittedName>
</protein>
<organism evidence="2 3">
    <name type="scientific">Thalassiosira oceanica</name>
    <name type="common">Marine diatom</name>
    <dbReference type="NCBI Taxonomy" id="159749"/>
    <lineage>
        <taxon>Eukaryota</taxon>
        <taxon>Sar</taxon>
        <taxon>Stramenopiles</taxon>
        <taxon>Ochrophyta</taxon>
        <taxon>Bacillariophyta</taxon>
        <taxon>Coscinodiscophyceae</taxon>
        <taxon>Thalassiosirophycidae</taxon>
        <taxon>Thalassiosirales</taxon>
        <taxon>Thalassiosiraceae</taxon>
        <taxon>Thalassiosira</taxon>
    </lineage>
</organism>
<reference evidence="2 3" key="1">
    <citation type="journal article" date="2012" name="Genome Biol.">
        <title>Genome and low-iron response of an oceanic diatom adapted to chronic iron limitation.</title>
        <authorList>
            <person name="Lommer M."/>
            <person name="Specht M."/>
            <person name="Roy A.S."/>
            <person name="Kraemer L."/>
            <person name="Andreson R."/>
            <person name="Gutowska M.A."/>
            <person name="Wolf J."/>
            <person name="Bergner S.V."/>
            <person name="Schilhabel M.B."/>
            <person name="Klostermeier U.C."/>
            <person name="Beiko R.G."/>
            <person name="Rosenstiel P."/>
            <person name="Hippler M."/>
            <person name="Laroche J."/>
        </authorList>
    </citation>
    <scope>NUCLEOTIDE SEQUENCE [LARGE SCALE GENOMIC DNA]</scope>
    <source>
        <strain evidence="2 3">CCMP1005</strain>
    </source>
</reference>
<evidence type="ECO:0000313" key="3">
    <source>
        <dbReference type="Proteomes" id="UP000266841"/>
    </source>
</evidence>
<sequence>MVAADRRLETGNRSLLESNKQPAMTSHERQGGNTPRARALANLIPKLSQYTRGSDRRQIIRTLSDPKQLPALHNLQSVWVDDIAAAEREAAGERAVLNGVKFLQVKSASASEVAGDMPVDSYFLQTLREICGHLCDMEGVFADPMALYGGLLNRLSRTVCERDALQLATNYLCGKGELVLLPLQRRHHVNKEGVKCPEPVEVELYVEGGNVHSKVSMKHELGLYKRLDLDLLNLNVTKGYRWNKLVEANNPLALEELNSPSAPNKEALSSASEMRRVQYELVKSDKIKVKPWVFVDAEVVEMINFGSGKSVRTLHLSIPDTKNTGGYVMK</sequence>
<comment type="caution">
    <text evidence="2">The sequence shown here is derived from an EMBL/GenBank/DDBJ whole genome shotgun (WGS) entry which is preliminary data.</text>
</comment>
<accession>K0RAN5</accession>
<name>K0RAN5_THAOC</name>
<evidence type="ECO:0000313" key="2">
    <source>
        <dbReference type="EMBL" id="EJK49384.1"/>
    </source>
</evidence>
<dbReference type="OrthoDB" id="10526540at2759"/>